<reference evidence="2" key="1">
    <citation type="journal article" date="2015" name="Nature">
        <title>Complex archaea that bridge the gap between prokaryotes and eukaryotes.</title>
        <authorList>
            <person name="Spang A."/>
            <person name="Saw J.H."/>
            <person name="Jorgensen S.L."/>
            <person name="Zaremba-Niedzwiedzka K."/>
            <person name="Martijn J."/>
            <person name="Lind A.E."/>
            <person name="van Eijk R."/>
            <person name="Schleper C."/>
            <person name="Guy L."/>
            <person name="Ettema T.J."/>
        </authorList>
    </citation>
    <scope>NUCLEOTIDE SEQUENCE</scope>
</reference>
<dbReference type="EMBL" id="LAZR01016839">
    <property type="protein sequence ID" value="KKM02788.1"/>
    <property type="molecule type" value="Genomic_DNA"/>
</dbReference>
<proteinExistence type="predicted"/>
<organism evidence="2">
    <name type="scientific">marine sediment metagenome</name>
    <dbReference type="NCBI Taxonomy" id="412755"/>
    <lineage>
        <taxon>unclassified sequences</taxon>
        <taxon>metagenomes</taxon>
        <taxon>ecological metagenomes</taxon>
    </lineage>
</organism>
<evidence type="ECO:0000313" key="2">
    <source>
        <dbReference type="EMBL" id="KKM02788.1"/>
    </source>
</evidence>
<sequence>MTTGRSLDDLLRELNLYRDTLGMRPLTKEAIPSGSAGFDFLDSQIEQARNQWQSNLPWWQQALAGFGLGGPTAQPAQLAPGVAEKAAGFDPEAAAAEAARVEADAVSLGVDVPDFPTEPPPEGFRWAFDRELNRWVPQFTGLTAQQQSQQELQQRQLELQEQQQAGFPAPTAEPPTDAFGRPATWNPRTGQWSYPPTFGQRPLDQPTPISPFQQQQLGFQEQQLAQGQQQFQQQLQFQQSQMQASQAEQERQYLSQLAANPINWLQYAAYTGEQPVIQPWMVPLGFQNTGGNIAPQGQPQAGQPLPGFQGQGQGFSGLPQLTTPSAQLQARWGPTAQAQFLGYRQARTGASPEESQFRLGSGRAPTGAFRGFSSFR</sequence>
<evidence type="ECO:0000256" key="1">
    <source>
        <dbReference type="SAM" id="MobiDB-lite"/>
    </source>
</evidence>
<comment type="caution">
    <text evidence="2">The sequence shown here is derived from an EMBL/GenBank/DDBJ whole genome shotgun (WGS) entry which is preliminary data.</text>
</comment>
<feature type="compositionally biased region" description="Low complexity" evidence="1">
    <location>
        <begin position="146"/>
        <end position="164"/>
    </location>
</feature>
<feature type="region of interest" description="Disordered" evidence="1">
    <location>
        <begin position="351"/>
        <end position="376"/>
    </location>
</feature>
<dbReference type="AlphaFoldDB" id="A0A0F9JV30"/>
<feature type="region of interest" description="Disordered" evidence="1">
    <location>
        <begin position="146"/>
        <end position="211"/>
    </location>
</feature>
<protein>
    <submittedName>
        <fullName evidence="2">Uncharacterized protein</fullName>
    </submittedName>
</protein>
<accession>A0A0F9JV30</accession>
<name>A0A0F9JV30_9ZZZZ</name>
<gene>
    <name evidence="2" type="ORF">LCGC14_1780940</name>
</gene>